<dbReference type="PANTHER" id="PTHR43537">
    <property type="entry name" value="TRANSCRIPTIONAL REGULATOR, GNTR FAMILY"/>
    <property type="match status" value="1"/>
</dbReference>
<organism evidence="5">
    <name type="scientific">Ornithinibacillus sp. 4-3</name>
    <dbReference type="NCBI Taxonomy" id="3231488"/>
    <lineage>
        <taxon>Bacteria</taxon>
        <taxon>Bacillati</taxon>
        <taxon>Bacillota</taxon>
        <taxon>Bacilli</taxon>
        <taxon>Bacillales</taxon>
        <taxon>Bacillaceae</taxon>
        <taxon>Ornithinibacillus</taxon>
    </lineage>
</organism>
<evidence type="ECO:0000259" key="4">
    <source>
        <dbReference type="PROSITE" id="PS50949"/>
    </source>
</evidence>
<feature type="domain" description="HTH gntR-type" evidence="4">
    <location>
        <begin position="8"/>
        <end position="76"/>
    </location>
</feature>
<keyword evidence="3" id="KW-0804">Transcription</keyword>
<sequence length="234" mass="27097">MSFTIDRRKISEQVFDNLKILIQDGTFPVNTKLPSETELAKMFKISRSPVREALSILSAIGIVEQRQGGGNWVREVRVTDMLEKARLEMLDIEKVYELLELRTIIETEATALAAIRHKQEDIIELEQALYTLKETFVNDDTILGDEADYNFHKIIIRSSYNSFLVQTIENTSELYHKALQFSLKQNIGLKLKREHIYEEHKAIFDAIKARNSKLAALKMRKHLHTVRKKIGDNL</sequence>
<dbReference type="EMBL" id="CP162599">
    <property type="protein sequence ID" value="XDK31815.1"/>
    <property type="molecule type" value="Genomic_DNA"/>
</dbReference>
<dbReference type="PRINTS" id="PR00035">
    <property type="entry name" value="HTHGNTR"/>
</dbReference>
<dbReference type="SUPFAM" id="SSF48008">
    <property type="entry name" value="GntR ligand-binding domain-like"/>
    <property type="match status" value="1"/>
</dbReference>
<dbReference type="InterPro" id="IPR008920">
    <property type="entry name" value="TF_FadR/GntR_C"/>
</dbReference>
<evidence type="ECO:0000256" key="2">
    <source>
        <dbReference type="ARBA" id="ARBA00023125"/>
    </source>
</evidence>
<dbReference type="Pfam" id="PF00392">
    <property type="entry name" value="GntR"/>
    <property type="match status" value="1"/>
</dbReference>
<dbReference type="RefSeq" id="WP_368652539.1">
    <property type="nucleotide sequence ID" value="NZ_CP162599.1"/>
</dbReference>
<dbReference type="Pfam" id="PF07729">
    <property type="entry name" value="FCD"/>
    <property type="match status" value="1"/>
</dbReference>
<accession>A0AB39HMM1</accession>
<dbReference type="SMART" id="SM00345">
    <property type="entry name" value="HTH_GNTR"/>
    <property type="match status" value="1"/>
</dbReference>
<dbReference type="Gene3D" id="1.20.120.530">
    <property type="entry name" value="GntR ligand-binding domain-like"/>
    <property type="match status" value="1"/>
</dbReference>
<dbReference type="AlphaFoldDB" id="A0AB39HMM1"/>
<gene>
    <name evidence="5" type="ORF">AB4Y30_12360</name>
</gene>
<dbReference type="PANTHER" id="PTHR43537:SF5">
    <property type="entry name" value="UXU OPERON TRANSCRIPTIONAL REGULATOR"/>
    <property type="match status" value="1"/>
</dbReference>
<dbReference type="InterPro" id="IPR036388">
    <property type="entry name" value="WH-like_DNA-bd_sf"/>
</dbReference>
<dbReference type="InterPro" id="IPR000524">
    <property type="entry name" value="Tscrpt_reg_HTH_GntR"/>
</dbReference>
<evidence type="ECO:0000313" key="5">
    <source>
        <dbReference type="EMBL" id="XDK31815.1"/>
    </source>
</evidence>
<dbReference type="CDD" id="cd07377">
    <property type="entry name" value="WHTH_GntR"/>
    <property type="match status" value="1"/>
</dbReference>
<evidence type="ECO:0000256" key="1">
    <source>
        <dbReference type="ARBA" id="ARBA00023015"/>
    </source>
</evidence>
<dbReference type="PROSITE" id="PS50949">
    <property type="entry name" value="HTH_GNTR"/>
    <property type="match status" value="1"/>
</dbReference>
<protein>
    <submittedName>
        <fullName evidence="5">FadR/GntR family transcriptional regulator</fullName>
    </submittedName>
</protein>
<name>A0AB39HMM1_9BACI</name>
<dbReference type="InterPro" id="IPR036390">
    <property type="entry name" value="WH_DNA-bd_sf"/>
</dbReference>
<keyword evidence="1" id="KW-0805">Transcription regulation</keyword>
<dbReference type="Gene3D" id="1.10.10.10">
    <property type="entry name" value="Winged helix-like DNA-binding domain superfamily/Winged helix DNA-binding domain"/>
    <property type="match status" value="1"/>
</dbReference>
<dbReference type="InterPro" id="IPR011711">
    <property type="entry name" value="GntR_C"/>
</dbReference>
<dbReference type="GO" id="GO:0003700">
    <property type="term" value="F:DNA-binding transcription factor activity"/>
    <property type="evidence" value="ECO:0007669"/>
    <property type="project" value="InterPro"/>
</dbReference>
<proteinExistence type="predicted"/>
<dbReference type="SUPFAM" id="SSF46785">
    <property type="entry name" value="Winged helix' DNA-binding domain"/>
    <property type="match status" value="1"/>
</dbReference>
<dbReference type="GO" id="GO:0003677">
    <property type="term" value="F:DNA binding"/>
    <property type="evidence" value="ECO:0007669"/>
    <property type="project" value="UniProtKB-KW"/>
</dbReference>
<dbReference type="SMART" id="SM00895">
    <property type="entry name" value="FCD"/>
    <property type="match status" value="1"/>
</dbReference>
<evidence type="ECO:0000256" key="3">
    <source>
        <dbReference type="ARBA" id="ARBA00023163"/>
    </source>
</evidence>
<keyword evidence="2" id="KW-0238">DNA-binding</keyword>
<reference evidence="5" key="1">
    <citation type="submission" date="2024-07" db="EMBL/GenBank/DDBJ databases">
        <title>Halotolerant mesophilic bacterium Ornithinibacillus sp. 4-3, sp. nov., isolated from soil.</title>
        <authorList>
            <person name="Sidarenka A.V."/>
            <person name="Guliayeva D.E."/>
            <person name="Leanovich S.I."/>
            <person name="Hileuskaya K.S."/>
            <person name="Akhremchuk A.E."/>
            <person name="Sikolenko M.A."/>
            <person name="Valentovich L.N."/>
        </authorList>
    </citation>
    <scope>NUCLEOTIDE SEQUENCE</scope>
    <source>
        <strain evidence="5">4-3</strain>
    </source>
</reference>